<proteinExistence type="predicted"/>
<sequence>MTLLQPPKSAYSKASQKIWFTYAQNANCFQQGLLGLTDSYIAGNLYLRFPEAEPLKAKRIEVSITGTEYVHWTEQVLRTRCVYDASTNTYRTVTYYETIHYLHEQQILNRSLLLWESKSLKDNGTSNKKLPEKITKMNLPFQLSLPDDLPPSMNLVVGRIYYNVNAKIKRKRNFWKFQGSNKSVKCSCLITRYSPMPMPAPVRWVEWDNSKAWKRGVGYNISMAYDTFGPGNPIIVKLALKFLKPDSKIKELFVGLKEYNLFRASGATKLNKGYVKERRILGNQFPKILNAKNEWSSVLRIDALDKVSWTTERYHINVYHKVKIKIRFGIFGPKNVNLERKVNIENIANVSNYEYKNSE</sequence>
<dbReference type="Proteomes" id="UP000789508">
    <property type="component" value="Unassembled WGS sequence"/>
</dbReference>
<dbReference type="OrthoDB" id="2379475at2759"/>
<dbReference type="InterPro" id="IPR011021">
    <property type="entry name" value="Arrestin-like_N"/>
</dbReference>
<dbReference type="GO" id="GO:0015031">
    <property type="term" value="P:protein transport"/>
    <property type="evidence" value="ECO:0007669"/>
    <property type="project" value="TreeGrafter"/>
</dbReference>
<dbReference type="InterPro" id="IPR014752">
    <property type="entry name" value="Arrestin-like_C"/>
</dbReference>
<feature type="domain" description="Arrestin-like N-terminal" evidence="1">
    <location>
        <begin position="39"/>
        <end position="177"/>
    </location>
</feature>
<dbReference type="Pfam" id="PF00339">
    <property type="entry name" value="Arrestin_N"/>
    <property type="match status" value="1"/>
</dbReference>
<evidence type="ECO:0000313" key="3">
    <source>
        <dbReference type="Proteomes" id="UP000789508"/>
    </source>
</evidence>
<reference evidence="2" key="1">
    <citation type="submission" date="2021-06" db="EMBL/GenBank/DDBJ databases">
        <authorList>
            <person name="Kallberg Y."/>
            <person name="Tangrot J."/>
            <person name="Rosling A."/>
        </authorList>
    </citation>
    <scope>NUCLEOTIDE SEQUENCE</scope>
    <source>
        <strain evidence="2">FL130A</strain>
    </source>
</reference>
<organism evidence="2 3">
    <name type="scientific">Ambispora leptoticha</name>
    <dbReference type="NCBI Taxonomy" id="144679"/>
    <lineage>
        <taxon>Eukaryota</taxon>
        <taxon>Fungi</taxon>
        <taxon>Fungi incertae sedis</taxon>
        <taxon>Mucoromycota</taxon>
        <taxon>Glomeromycotina</taxon>
        <taxon>Glomeromycetes</taxon>
        <taxon>Archaeosporales</taxon>
        <taxon>Ambisporaceae</taxon>
        <taxon>Ambispora</taxon>
    </lineage>
</organism>
<gene>
    <name evidence="2" type="ORF">ALEPTO_LOCUS10463</name>
</gene>
<dbReference type="Gene3D" id="2.60.40.640">
    <property type="match status" value="1"/>
</dbReference>
<dbReference type="PANTHER" id="PTHR11188">
    <property type="entry name" value="ARRESTIN DOMAIN CONTAINING PROTEIN"/>
    <property type="match status" value="1"/>
</dbReference>
<protein>
    <submittedName>
        <fullName evidence="2">10245_t:CDS:1</fullName>
    </submittedName>
</protein>
<dbReference type="AlphaFoldDB" id="A0A9N9HAT1"/>
<dbReference type="GO" id="GO:0005737">
    <property type="term" value="C:cytoplasm"/>
    <property type="evidence" value="ECO:0007669"/>
    <property type="project" value="TreeGrafter"/>
</dbReference>
<keyword evidence="3" id="KW-1185">Reference proteome</keyword>
<name>A0A9N9HAT1_9GLOM</name>
<dbReference type="EMBL" id="CAJVPS010011669">
    <property type="protein sequence ID" value="CAG8666213.1"/>
    <property type="molecule type" value="Genomic_DNA"/>
</dbReference>
<dbReference type="SUPFAM" id="SSF81296">
    <property type="entry name" value="E set domains"/>
    <property type="match status" value="1"/>
</dbReference>
<accession>A0A9N9HAT1</accession>
<dbReference type="PANTHER" id="PTHR11188:SF17">
    <property type="entry name" value="FI21816P1"/>
    <property type="match status" value="1"/>
</dbReference>
<evidence type="ECO:0000259" key="1">
    <source>
        <dbReference type="Pfam" id="PF00339"/>
    </source>
</evidence>
<comment type="caution">
    <text evidence="2">The sequence shown here is derived from an EMBL/GenBank/DDBJ whole genome shotgun (WGS) entry which is preliminary data.</text>
</comment>
<dbReference type="InterPro" id="IPR050357">
    <property type="entry name" value="Arrestin_domain-protein"/>
</dbReference>
<evidence type="ECO:0000313" key="2">
    <source>
        <dbReference type="EMBL" id="CAG8666213.1"/>
    </source>
</evidence>
<dbReference type="InterPro" id="IPR014756">
    <property type="entry name" value="Ig_E-set"/>
</dbReference>